<dbReference type="InterPro" id="IPR000182">
    <property type="entry name" value="GNAT_dom"/>
</dbReference>
<dbReference type="EMBL" id="JACHHE010000007">
    <property type="protein sequence ID" value="MBB5181157.1"/>
    <property type="molecule type" value="Genomic_DNA"/>
</dbReference>
<dbReference type="PRINTS" id="PR00598">
    <property type="entry name" value="HTHMARR"/>
</dbReference>
<dbReference type="PROSITE" id="PS50995">
    <property type="entry name" value="HTH_MARR_2"/>
    <property type="match status" value="1"/>
</dbReference>
<dbReference type="CDD" id="cd04301">
    <property type="entry name" value="NAT_SF"/>
    <property type="match status" value="1"/>
</dbReference>
<keyword evidence="1 5" id="KW-0808">Transferase</keyword>
<evidence type="ECO:0000259" key="3">
    <source>
        <dbReference type="PROSITE" id="PS50995"/>
    </source>
</evidence>
<dbReference type="RefSeq" id="WP_241666159.1">
    <property type="nucleotide sequence ID" value="NZ_JACHHE010000007.1"/>
</dbReference>
<comment type="caution">
    <text evidence="5">The sequence shown here is derived from an EMBL/GenBank/DDBJ whole genome shotgun (WGS) entry which is preliminary data.</text>
</comment>
<evidence type="ECO:0000313" key="5">
    <source>
        <dbReference type="EMBL" id="MBB5181157.1"/>
    </source>
</evidence>
<organism evidence="5 6">
    <name type="scientific">Planococcus koreensis</name>
    <dbReference type="NCBI Taxonomy" id="112331"/>
    <lineage>
        <taxon>Bacteria</taxon>
        <taxon>Bacillati</taxon>
        <taxon>Bacillota</taxon>
        <taxon>Bacilli</taxon>
        <taxon>Bacillales</taxon>
        <taxon>Caryophanaceae</taxon>
        <taxon>Planococcus</taxon>
    </lineage>
</organism>
<feature type="domain" description="HTH marR-type" evidence="3">
    <location>
        <begin position="1"/>
        <end position="139"/>
    </location>
</feature>
<dbReference type="SUPFAM" id="SSF46785">
    <property type="entry name" value="Winged helix' DNA-binding domain"/>
    <property type="match status" value="1"/>
</dbReference>
<dbReference type="Proteomes" id="UP000525923">
    <property type="component" value="Unassembled WGS sequence"/>
</dbReference>
<dbReference type="SUPFAM" id="SSF55729">
    <property type="entry name" value="Acyl-CoA N-acyltransferases (Nat)"/>
    <property type="match status" value="1"/>
</dbReference>
<dbReference type="InterPro" id="IPR050769">
    <property type="entry name" value="NAT_camello-type"/>
</dbReference>
<dbReference type="Pfam" id="PF01047">
    <property type="entry name" value="MarR"/>
    <property type="match status" value="1"/>
</dbReference>
<feature type="domain" description="N-acetyltransferase" evidence="4">
    <location>
        <begin position="150"/>
        <end position="304"/>
    </location>
</feature>
<dbReference type="Pfam" id="PF00583">
    <property type="entry name" value="Acetyltransf_1"/>
    <property type="match status" value="1"/>
</dbReference>
<evidence type="ECO:0000256" key="1">
    <source>
        <dbReference type="ARBA" id="ARBA00022679"/>
    </source>
</evidence>
<dbReference type="InterPro" id="IPR000835">
    <property type="entry name" value="HTH_MarR-typ"/>
</dbReference>
<evidence type="ECO:0000313" key="6">
    <source>
        <dbReference type="Proteomes" id="UP000525923"/>
    </source>
</evidence>
<dbReference type="InterPro" id="IPR011991">
    <property type="entry name" value="ArsR-like_HTH"/>
</dbReference>
<dbReference type="SMART" id="SM00347">
    <property type="entry name" value="HTH_MARR"/>
    <property type="match status" value="1"/>
</dbReference>
<sequence>MMNNLKQIEEIRKFNRFYANVLGKIDQEIYQQPYPLAEARVLSELHAQKGATASEIREKLGLDRGYISRMLQKFEDSELIFKQQSADDKRRILLGLTEKGEEIHQQLVKNANLGVSKMVAALSERDLLKLTAAMETIESLLQAQQVPDKIIIRPYGPGDAGYIAHLHGTLYGNTHQFSHDFEFYVVKGLAEFMADPSGGQLWIAEVNGVVAGSIAIAKAGDHTAQLRWFIMDEEFQGLGIGKILMETAIDFCREQGYQHVFLWTVNILEAARYLYSKYGFKLIEQKMNTDWTADELTEERWDLELEPIKALSAERDVQD</sequence>
<dbReference type="Gene3D" id="1.10.10.10">
    <property type="entry name" value="Winged helix-like DNA-binding domain superfamily/Winged helix DNA-binding domain"/>
    <property type="match status" value="1"/>
</dbReference>
<dbReference type="InterPro" id="IPR036388">
    <property type="entry name" value="WH-like_DNA-bd_sf"/>
</dbReference>
<evidence type="ECO:0000259" key="4">
    <source>
        <dbReference type="PROSITE" id="PS51186"/>
    </source>
</evidence>
<protein>
    <submittedName>
        <fullName evidence="5">DNA-binding MarR family transcriptional regulator/N-acetylglutamate synthase-like GNAT family acetyltransferase</fullName>
    </submittedName>
</protein>
<dbReference type="PANTHER" id="PTHR13947:SF37">
    <property type="entry name" value="LD18367P"/>
    <property type="match status" value="1"/>
</dbReference>
<dbReference type="PROSITE" id="PS51186">
    <property type="entry name" value="GNAT"/>
    <property type="match status" value="1"/>
</dbReference>
<dbReference type="InterPro" id="IPR036390">
    <property type="entry name" value="WH_DNA-bd_sf"/>
</dbReference>
<keyword evidence="6" id="KW-1185">Reference proteome</keyword>
<dbReference type="InterPro" id="IPR016181">
    <property type="entry name" value="Acyl_CoA_acyltransferase"/>
</dbReference>
<dbReference type="PANTHER" id="PTHR13947">
    <property type="entry name" value="GNAT FAMILY N-ACETYLTRANSFERASE"/>
    <property type="match status" value="1"/>
</dbReference>
<evidence type="ECO:0000256" key="2">
    <source>
        <dbReference type="ARBA" id="ARBA00023125"/>
    </source>
</evidence>
<dbReference type="CDD" id="cd00090">
    <property type="entry name" value="HTH_ARSR"/>
    <property type="match status" value="1"/>
</dbReference>
<reference evidence="5 6" key="1">
    <citation type="submission" date="2020-08" db="EMBL/GenBank/DDBJ databases">
        <title>Genomic Encyclopedia of Type Strains, Phase IV (KMG-IV): sequencing the most valuable type-strain genomes for metagenomic binning, comparative biology and taxonomic classification.</title>
        <authorList>
            <person name="Goeker M."/>
        </authorList>
    </citation>
    <scope>NUCLEOTIDE SEQUENCE [LARGE SCALE GENOMIC DNA]</scope>
    <source>
        <strain evidence="5 6">DSM 15895</strain>
    </source>
</reference>
<dbReference type="Gene3D" id="3.40.630.30">
    <property type="match status" value="1"/>
</dbReference>
<dbReference type="AlphaFoldDB" id="A0A7W8CVS9"/>
<gene>
    <name evidence="5" type="ORF">HNQ44_002622</name>
</gene>
<dbReference type="GO" id="GO:0003700">
    <property type="term" value="F:DNA-binding transcription factor activity"/>
    <property type="evidence" value="ECO:0007669"/>
    <property type="project" value="InterPro"/>
</dbReference>
<proteinExistence type="predicted"/>
<keyword evidence="2 5" id="KW-0238">DNA-binding</keyword>
<name>A0A7W8CVS9_9BACL</name>
<dbReference type="GO" id="GO:0008080">
    <property type="term" value="F:N-acetyltransferase activity"/>
    <property type="evidence" value="ECO:0007669"/>
    <property type="project" value="InterPro"/>
</dbReference>
<dbReference type="GO" id="GO:0003677">
    <property type="term" value="F:DNA binding"/>
    <property type="evidence" value="ECO:0007669"/>
    <property type="project" value="UniProtKB-KW"/>
</dbReference>
<accession>A0A7W8CVS9</accession>